<dbReference type="PROSITE" id="PS51257">
    <property type="entry name" value="PROKAR_LIPOPROTEIN"/>
    <property type="match status" value="1"/>
</dbReference>
<dbReference type="RefSeq" id="WP_111358807.1">
    <property type="nucleotide sequence ID" value="NZ_NHSK01000112.1"/>
</dbReference>
<reference evidence="4 5" key="1">
    <citation type="submission" date="2017-07" db="EMBL/GenBank/DDBJ databases">
        <title>Draft Genome Sequences of Select Purple Nonsulfur Bacteria.</title>
        <authorList>
            <person name="Lasarre B."/>
            <person name="Mckinlay J.B."/>
        </authorList>
    </citation>
    <scope>NUCLEOTIDE SEQUENCE [LARGE SCALE GENOMIC DNA]</scope>
    <source>
        <strain evidence="4 5">DSM 11907</strain>
    </source>
</reference>
<dbReference type="PROSITE" id="PS50005">
    <property type="entry name" value="TPR"/>
    <property type="match status" value="1"/>
</dbReference>
<proteinExistence type="predicted"/>
<dbReference type="SUPFAM" id="SSF48452">
    <property type="entry name" value="TPR-like"/>
    <property type="match status" value="1"/>
</dbReference>
<keyword evidence="2 3" id="KW-0802">TPR repeat</keyword>
<gene>
    <name evidence="4" type="ORF">CH338_19605</name>
</gene>
<dbReference type="Proteomes" id="UP000248863">
    <property type="component" value="Unassembled WGS sequence"/>
</dbReference>
<accession>A0A327KD44</accession>
<evidence type="ECO:0000313" key="5">
    <source>
        <dbReference type="Proteomes" id="UP000248863"/>
    </source>
</evidence>
<sequence>MTVEFQRFAFVSVAGLLWLSACETTAVKLPELPSFGRSEATGSVPVVVADADVTGSTAGAAPKLLQDDMTPSAPNDDLSVGREQFRQGNYGNAEKYCRRSVEQTPKSADAWLCLAASYDRLKRFDLADRAYLQLIRIVGRSAAVLNNMGYSYMLRGDYRRARATLNEAAAKDPGNPFVQNNLALLAEATATKEGIR</sequence>
<keyword evidence="1" id="KW-0677">Repeat</keyword>
<evidence type="ECO:0000256" key="1">
    <source>
        <dbReference type="ARBA" id="ARBA00022737"/>
    </source>
</evidence>
<name>A0A327KD44_9BRAD</name>
<dbReference type="EMBL" id="NPEU01000270">
    <property type="protein sequence ID" value="RAI35242.1"/>
    <property type="molecule type" value="Genomic_DNA"/>
</dbReference>
<dbReference type="InterPro" id="IPR013105">
    <property type="entry name" value="TPR_2"/>
</dbReference>
<dbReference type="InterPro" id="IPR019734">
    <property type="entry name" value="TPR_rpt"/>
</dbReference>
<dbReference type="Pfam" id="PF13432">
    <property type="entry name" value="TPR_16"/>
    <property type="match status" value="1"/>
</dbReference>
<organism evidence="4 5">
    <name type="scientific">Rhodoplanes elegans</name>
    <dbReference type="NCBI Taxonomy" id="29408"/>
    <lineage>
        <taxon>Bacteria</taxon>
        <taxon>Pseudomonadati</taxon>
        <taxon>Pseudomonadota</taxon>
        <taxon>Alphaproteobacteria</taxon>
        <taxon>Hyphomicrobiales</taxon>
        <taxon>Nitrobacteraceae</taxon>
        <taxon>Rhodoplanes</taxon>
    </lineage>
</organism>
<protein>
    <submittedName>
        <fullName evidence="4">Uncharacterized protein</fullName>
    </submittedName>
</protein>
<dbReference type="InterPro" id="IPR011990">
    <property type="entry name" value="TPR-like_helical_dom_sf"/>
</dbReference>
<keyword evidence="5" id="KW-1185">Reference proteome</keyword>
<dbReference type="SMART" id="SM00028">
    <property type="entry name" value="TPR"/>
    <property type="match status" value="3"/>
</dbReference>
<evidence type="ECO:0000256" key="3">
    <source>
        <dbReference type="PROSITE-ProRule" id="PRU00339"/>
    </source>
</evidence>
<dbReference type="OrthoDB" id="8445347at2"/>
<dbReference type="AlphaFoldDB" id="A0A327KD44"/>
<comment type="caution">
    <text evidence="4">The sequence shown here is derived from an EMBL/GenBank/DDBJ whole genome shotgun (WGS) entry which is preliminary data.</text>
</comment>
<evidence type="ECO:0000313" key="4">
    <source>
        <dbReference type="EMBL" id="RAI35242.1"/>
    </source>
</evidence>
<evidence type="ECO:0000256" key="2">
    <source>
        <dbReference type="ARBA" id="ARBA00022803"/>
    </source>
</evidence>
<dbReference type="Pfam" id="PF07719">
    <property type="entry name" value="TPR_2"/>
    <property type="match status" value="1"/>
</dbReference>
<dbReference type="Gene3D" id="1.25.40.10">
    <property type="entry name" value="Tetratricopeptide repeat domain"/>
    <property type="match status" value="1"/>
</dbReference>
<feature type="repeat" description="TPR" evidence="3">
    <location>
        <begin position="142"/>
        <end position="175"/>
    </location>
</feature>